<reference evidence="4" key="1">
    <citation type="submission" date="2020-11" db="EMBL/GenBank/DDBJ databases">
        <authorList>
            <person name="Tran Van P."/>
        </authorList>
    </citation>
    <scope>NUCLEOTIDE SEQUENCE</scope>
</reference>
<dbReference type="InterPro" id="IPR019804">
    <property type="entry name" value="Ras_G-nucl-exch_fac_CS"/>
</dbReference>
<gene>
    <name evidence="4" type="ORF">DSTB1V02_LOCUS13356</name>
</gene>
<dbReference type="SUPFAM" id="SSF48366">
    <property type="entry name" value="Ras GEF"/>
    <property type="match status" value="1"/>
</dbReference>
<feature type="domain" description="Ras-GEF" evidence="3">
    <location>
        <begin position="11"/>
        <end position="243"/>
    </location>
</feature>
<name>A0A7R9FT47_9CRUS</name>
<dbReference type="Pfam" id="PF00617">
    <property type="entry name" value="RasGEF"/>
    <property type="match status" value="1"/>
</dbReference>
<dbReference type="InterPro" id="IPR036964">
    <property type="entry name" value="RASGEF_cat_dom_sf"/>
</dbReference>
<keyword evidence="5" id="KW-1185">Reference proteome</keyword>
<dbReference type="Proteomes" id="UP000677054">
    <property type="component" value="Unassembled WGS sequence"/>
</dbReference>
<dbReference type="PROSITE" id="PS00720">
    <property type="entry name" value="RASGEF"/>
    <property type="match status" value="1"/>
</dbReference>
<accession>A0A7R9FT47</accession>
<dbReference type="OrthoDB" id="10254377at2759"/>
<proteinExistence type="predicted"/>
<feature type="non-terminal residue" evidence="4">
    <location>
        <position position="1"/>
    </location>
</feature>
<dbReference type="PANTHER" id="PTHR23113">
    <property type="entry name" value="GUANINE NUCLEOTIDE EXCHANGE FACTOR"/>
    <property type="match status" value="1"/>
</dbReference>
<evidence type="ECO:0000256" key="1">
    <source>
        <dbReference type="ARBA" id="ARBA00022658"/>
    </source>
</evidence>
<dbReference type="InterPro" id="IPR001895">
    <property type="entry name" value="RASGEF_cat_dom"/>
</dbReference>
<dbReference type="GO" id="GO:0007265">
    <property type="term" value="P:Ras protein signal transduction"/>
    <property type="evidence" value="ECO:0007669"/>
    <property type="project" value="TreeGrafter"/>
</dbReference>
<keyword evidence="1 2" id="KW-0344">Guanine-nucleotide releasing factor</keyword>
<dbReference type="EMBL" id="CAJPEV010006196">
    <property type="protein sequence ID" value="CAG0903934.1"/>
    <property type="molecule type" value="Genomic_DNA"/>
</dbReference>
<dbReference type="EMBL" id="LR905713">
    <property type="protein sequence ID" value="CAD7253608.1"/>
    <property type="molecule type" value="Genomic_DNA"/>
</dbReference>
<evidence type="ECO:0000313" key="5">
    <source>
        <dbReference type="Proteomes" id="UP000677054"/>
    </source>
</evidence>
<sequence length="262" mass="30021">TPARETMETLSALEIAEQMTYLDHKIFVAIRSEELLSQAWMKAEKAMKAPHVVMITRRFNEVSRLVASEILRQSALPSRVAVLEKWAAVADICRCLHNFNGILQICSAFMNSSVYRLKKTWDKISKTTRQTVEKLQKLVSADCRFRNLRDALHHCDPPCIPYLGLYLTDLSFIEEGTPTFTDDNLLNFAKMRMIAHVIQEIQHYQQTPYRVEPVTKVINFLLDQSLLLPEDDLYHLSLQYEPRTNRMSVSAGSCIAPEESSG</sequence>
<dbReference type="GO" id="GO:0005085">
    <property type="term" value="F:guanyl-nucleotide exchange factor activity"/>
    <property type="evidence" value="ECO:0007669"/>
    <property type="project" value="UniProtKB-KW"/>
</dbReference>
<dbReference type="Gene3D" id="1.10.840.10">
    <property type="entry name" value="Ras guanine-nucleotide exchange factors catalytic domain"/>
    <property type="match status" value="1"/>
</dbReference>
<evidence type="ECO:0000259" key="3">
    <source>
        <dbReference type="PROSITE" id="PS50009"/>
    </source>
</evidence>
<dbReference type="InterPro" id="IPR023578">
    <property type="entry name" value="Ras_GEF_dom_sf"/>
</dbReference>
<organism evidence="4">
    <name type="scientific">Darwinula stevensoni</name>
    <dbReference type="NCBI Taxonomy" id="69355"/>
    <lineage>
        <taxon>Eukaryota</taxon>
        <taxon>Metazoa</taxon>
        <taxon>Ecdysozoa</taxon>
        <taxon>Arthropoda</taxon>
        <taxon>Crustacea</taxon>
        <taxon>Oligostraca</taxon>
        <taxon>Ostracoda</taxon>
        <taxon>Podocopa</taxon>
        <taxon>Podocopida</taxon>
        <taxon>Darwinulocopina</taxon>
        <taxon>Darwinuloidea</taxon>
        <taxon>Darwinulidae</taxon>
        <taxon>Darwinula</taxon>
    </lineage>
</organism>
<dbReference type="AlphaFoldDB" id="A0A7R9FT47"/>
<dbReference type="InterPro" id="IPR008937">
    <property type="entry name" value="Ras-like_GEF"/>
</dbReference>
<dbReference type="CDD" id="cd00155">
    <property type="entry name" value="RasGEF"/>
    <property type="match status" value="1"/>
</dbReference>
<dbReference type="GO" id="GO:0005886">
    <property type="term" value="C:plasma membrane"/>
    <property type="evidence" value="ECO:0007669"/>
    <property type="project" value="TreeGrafter"/>
</dbReference>
<protein>
    <recommendedName>
        <fullName evidence="3">Ras-GEF domain-containing protein</fullName>
    </recommendedName>
</protein>
<evidence type="ECO:0000313" key="4">
    <source>
        <dbReference type="EMBL" id="CAD7253608.1"/>
    </source>
</evidence>
<dbReference type="PANTHER" id="PTHR23113:SF99">
    <property type="entry name" value="RASGEF DOMAIN-CONTAINING PROTEIN"/>
    <property type="match status" value="1"/>
</dbReference>
<dbReference type="SMART" id="SM00147">
    <property type="entry name" value="RasGEF"/>
    <property type="match status" value="1"/>
</dbReference>
<evidence type="ECO:0000256" key="2">
    <source>
        <dbReference type="PROSITE-ProRule" id="PRU00168"/>
    </source>
</evidence>
<dbReference type="PROSITE" id="PS50009">
    <property type="entry name" value="RASGEF_CAT"/>
    <property type="match status" value="1"/>
</dbReference>